<dbReference type="InterPro" id="IPR011008">
    <property type="entry name" value="Dimeric_a/b-barrel"/>
</dbReference>
<evidence type="ECO:0000313" key="3">
    <source>
        <dbReference type="EMBL" id="MBD2869312.1"/>
    </source>
</evidence>
<dbReference type="RefSeq" id="WP_190861300.1">
    <property type="nucleotide sequence ID" value="NZ_JACXIY010000014.1"/>
</dbReference>
<dbReference type="Gene3D" id="3.30.70.1060">
    <property type="entry name" value="Dimeric alpha+beta barrel"/>
    <property type="match status" value="1"/>
</dbReference>
<comment type="similarity">
    <text evidence="1">Belongs to the YciI family.</text>
</comment>
<dbReference type="EMBL" id="JACXIY010000014">
    <property type="protein sequence ID" value="MBD2869312.1"/>
    <property type="molecule type" value="Genomic_DNA"/>
</dbReference>
<keyword evidence="4" id="KW-1185">Reference proteome</keyword>
<dbReference type="PANTHER" id="PTHR35174:SF3">
    <property type="entry name" value="BLL7171 PROTEIN"/>
    <property type="match status" value="1"/>
</dbReference>
<dbReference type="SUPFAM" id="SSF54909">
    <property type="entry name" value="Dimeric alpha+beta barrel"/>
    <property type="match status" value="1"/>
</dbReference>
<evidence type="ECO:0000313" key="4">
    <source>
        <dbReference type="Proteomes" id="UP000632125"/>
    </source>
</evidence>
<accession>A0A927H6A8</accession>
<feature type="domain" description="YCII-related" evidence="2">
    <location>
        <begin position="1"/>
        <end position="106"/>
    </location>
</feature>
<dbReference type="Pfam" id="PF03795">
    <property type="entry name" value="YCII"/>
    <property type="match status" value="1"/>
</dbReference>
<dbReference type="PANTHER" id="PTHR35174">
    <property type="entry name" value="BLL7171 PROTEIN-RELATED"/>
    <property type="match status" value="1"/>
</dbReference>
<organism evidence="3 4">
    <name type="scientific">Paenibacillus arenilitoris</name>
    <dbReference type="NCBI Taxonomy" id="2772299"/>
    <lineage>
        <taxon>Bacteria</taxon>
        <taxon>Bacillati</taxon>
        <taxon>Bacillota</taxon>
        <taxon>Bacilli</taxon>
        <taxon>Bacillales</taxon>
        <taxon>Paenibacillaceae</taxon>
        <taxon>Paenibacillus</taxon>
    </lineage>
</organism>
<gene>
    <name evidence="3" type="ORF">IDH41_12055</name>
</gene>
<evidence type="ECO:0000259" key="2">
    <source>
        <dbReference type="Pfam" id="PF03795"/>
    </source>
</evidence>
<dbReference type="Proteomes" id="UP000632125">
    <property type="component" value="Unassembled WGS sequence"/>
</dbReference>
<reference evidence="3" key="1">
    <citation type="submission" date="2020-09" db="EMBL/GenBank/DDBJ databases">
        <title>A novel bacterium of genus Paenibacillus, isolated from South China Sea.</title>
        <authorList>
            <person name="Huang H."/>
            <person name="Mo K."/>
            <person name="Hu Y."/>
        </authorList>
    </citation>
    <scope>NUCLEOTIDE SEQUENCE</scope>
    <source>
        <strain evidence="3">IB182493</strain>
    </source>
</reference>
<sequence length="131" mass="14943">MKFLCIGYFHPDKMDARPKEEMEAIMRECEGPLKAFYESGQVLLDAGLDKETKHLRRSRGKVTVLDGPYSESKEMIGSAFIIEARPKEEAIRVASLHPAVQAEAGEQLGWRVEIRPIRYFADLEEKMEGSR</sequence>
<protein>
    <recommendedName>
        <fullName evidence="2">YCII-related domain-containing protein</fullName>
    </recommendedName>
</protein>
<proteinExistence type="inferred from homology"/>
<name>A0A927H6A8_9BACL</name>
<evidence type="ECO:0000256" key="1">
    <source>
        <dbReference type="ARBA" id="ARBA00007689"/>
    </source>
</evidence>
<dbReference type="AlphaFoldDB" id="A0A927H6A8"/>
<comment type="caution">
    <text evidence="3">The sequence shown here is derived from an EMBL/GenBank/DDBJ whole genome shotgun (WGS) entry which is preliminary data.</text>
</comment>
<dbReference type="InterPro" id="IPR005545">
    <property type="entry name" value="YCII"/>
</dbReference>